<dbReference type="Proteomes" id="UP001596972">
    <property type="component" value="Unassembled WGS sequence"/>
</dbReference>
<gene>
    <name evidence="3" type="ORF">ACFQ11_34210</name>
</gene>
<keyword evidence="2" id="KW-1133">Transmembrane helix</keyword>
<organism evidence="3 4">
    <name type="scientific">Actinomadura sediminis</name>
    <dbReference type="NCBI Taxonomy" id="1038904"/>
    <lineage>
        <taxon>Bacteria</taxon>
        <taxon>Bacillati</taxon>
        <taxon>Actinomycetota</taxon>
        <taxon>Actinomycetes</taxon>
        <taxon>Streptosporangiales</taxon>
        <taxon>Thermomonosporaceae</taxon>
        <taxon>Actinomadura</taxon>
    </lineage>
</organism>
<evidence type="ECO:0000256" key="1">
    <source>
        <dbReference type="SAM" id="MobiDB-lite"/>
    </source>
</evidence>
<evidence type="ECO:0000313" key="4">
    <source>
        <dbReference type="Proteomes" id="UP001596972"/>
    </source>
</evidence>
<keyword evidence="4" id="KW-1185">Reference proteome</keyword>
<sequence length="316" mass="32178">MDAAPIRREADGLRGRHAHVARSVARLLAVAGFALAGWIALAALNDTAMADDGTSRSGAPRDLTGPAVQDGPGAGFGSGPAAHHEPGLATLRHFKLQRDWSPRETAEVVADDVDEVRERPVGYLRDRGRDVARDKDAAVRAVRQFGDAAGVPDVRVRDGGTTGGPSLTEIVRGVTDAAPLPRPAGHAPAAGAQDGAEHDEPGAPKKSAHTTKAVHVGDGKAVPAPFAGAVDADDLPEHGGCGGCRGGHAPADTPVLPGQDGNQRSGSAQGGHPFAPFADLATAVDPAAPLGMDLRAFRRTSLTDIAAPGRPAVVPD</sequence>
<name>A0ABW3EZ08_9ACTN</name>
<comment type="caution">
    <text evidence="3">The sequence shown here is derived from an EMBL/GenBank/DDBJ whole genome shotgun (WGS) entry which is preliminary data.</text>
</comment>
<protein>
    <submittedName>
        <fullName evidence="3">Uncharacterized protein</fullName>
    </submittedName>
</protein>
<evidence type="ECO:0000256" key="2">
    <source>
        <dbReference type="SAM" id="Phobius"/>
    </source>
</evidence>
<proteinExistence type="predicted"/>
<feature type="region of interest" description="Disordered" evidence="1">
    <location>
        <begin position="51"/>
        <end position="85"/>
    </location>
</feature>
<accession>A0ABW3EZ08</accession>
<keyword evidence="2" id="KW-0472">Membrane</keyword>
<dbReference type="RefSeq" id="WP_378306427.1">
    <property type="nucleotide sequence ID" value="NZ_JBHTJA010000138.1"/>
</dbReference>
<feature type="transmembrane region" description="Helical" evidence="2">
    <location>
        <begin position="24"/>
        <end position="44"/>
    </location>
</feature>
<feature type="compositionally biased region" description="Low complexity" evidence="1">
    <location>
        <begin position="177"/>
        <end position="194"/>
    </location>
</feature>
<feature type="region of interest" description="Disordered" evidence="1">
    <location>
        <begin position="241"/>
        <end position="270"/>
    </location>
</feature>
<reference evidence="4" key="1">
    <citation type="journal article" date="2019" name="Int. J. Syst. Evol. Microbiol.">
        <title>The Global Catalogue of Microorganisms (GCM) 10K type strain sequencing project: providing services to taxonomists for standard genome sequencing and annotation.</title>
        <authorList>
            <consortium name="The Broad Institute Genomics Platform"/>
            <consortium name="The Broad Institute Genome Sequencing Center for Infectious Disease"/>
            <person name="Wu L."/>
            <person name="Ma J."/>
        </authorList>
    </citation>
    <scope>NUCLEOTIDE SEQUENCE [LARGE SCALE GENOMIC DNA]</scope>
    <source>
        <strain evidence="4">JCM 31202</strain>
    </source>
</reference>
<keyword evidence="2" id="KW-0812">Transmembrane</keyword>
<dbReference type="EMBL" id="JBHTJA010000138">
    <property type="protein sequence ID" value="MFD0905472.1"/>
    <property type="molecule type" value="Genomic_DNA"/>
</dbReference>
<feature type="region of interest" description="Disordered" evidence="1">
    <location>
        <begin position="177"/>
        <end position="212"/>
    </location>
</feature>
<evidence type="ECO:0000313" key="3">
    <source>
        <dbReference type="EMBL" id="MFD0905472.1"/>
    </source>
</evidence>